<dbReference type="SMART" id="SM00387">
    <property type="entry name" value="HATPase_c"/>
    <property type="match status" value="1"/>
</dbReference>
<evidence type="ECO:0000259" key="7">
    <source>
        <dbReference type="SMART" id="SM00387"/>
    </source>
</evidence>
<evidence type="ECO:0000256" key="2">
    <source>
        <dbReference type="ARBA" id="ARBA00012438"/>
    </source>
</evidence>
<feature type="transmembrane region" description="Helical" evidence="6">
    <location>
        <begin position="149"/>
        <end position="168"/>
    </location>
</feature>
<dbReference type="PANTHER" id="PTHR24421:SF10">
    <property type="entry name" value="NITRATE_NITRITE SENSOR PROTEIN NARQ"/>
    <property type="match status" value="1"/>
</dbReference>
<reference evidence="8 9" key="1">
    <citation type="journal article" date="2011" name="Stand. Genomic Sci.">
        <title>Complete genome sequence of the filamentous gliding predatory bacterium Herpetosiphon aurantiacus type strain (114-95(T)).</title>
        <authorList>
            <person name="Kiss H."/>
            <person name="Nett M."/>
            <person name="Domin N."/>
            <person name="Martin K."/>
            <person name="Maresca J.A."/>
            <person name="Copeland A."/>
            <person name="Lapidus A."/>
            <person name="Lucas S."/>
            <person name="Berry K.W."/>
            <person name="Glavina Del Rio T."/>
            <person name="Dalin E."/>
            <person name="Tice H."/>
            <person name="Pitluck S."/>
            <person name="Richardson P."/>
            <person name="Bruce D."/>
            <person name="Goodwin L."/>
            <person name="Han C."/>
            <person name="Detter J.C."/>
            <person name="Schmutz J."/>
            <person name="Brettin T."/>
            <person name="Land M."/>
            <person name="Hauser L."/>
            <person name="Kyrpides N.C."/>
            <person name="Ivanova N."/>
            <person name="Goker M."/>
            <person name="Woyke T."/>
            <person name="Klenk H.P."/>
            <person name="Bryant D.A."/>
        </authorList>
    </citation>
    <scope>NUCLEOTIDE SEQUENCE [LARGE SCALE GENOMIC DNA]</scope>
    <source>
        <strain evidence="9">ATCC 23779 / DSM 785 / 114-95</strain>
        <plasmid evidence="8">pHAU01</plasmid>
    </source>
</reference>
<dbReference type="CDD" id="cd16917">
    <property type="entry name" value="HATPase_UhpB-NarQ-NarX-like"/>
    <property type="match status" value="1"/>
</dbReference>
<dbReference type="InterPro" id="IPR036890">
    <property type="entry name" value="HATPase_C_sf"/>
</dbReference>
<feature type="transmembrane region" description="Helical" evidence="6">
    <location>
        <begin position="245"/>
        <end position="266"/>
    </location>
</feature>
<dbReference type="InterPro" id="IPR050482">
    <property type="entry name" value="Sensor_HK_TwoCompSys"/>
</dbReference>
<dbReference type="Gene3D" id="3.30.450.40">
    <property type="match status" value="1"/>
</dbReference>
<keyword evidence="8" id="KW-0614">Plasmid</keyword>
<evidence type="ECO:0000256" key="4">
    <source>
        <dbReference type="ARBA" id="ARBA00022777"/>
    </source>
</evidence>
<name>A9B8N4_HERA2</name>
<evidence type="ECO:0000313" key="8">
    <source>
        <dbReference type="EMBL" id="ABX07698.1"/>
    </source>
</evidence>
<evidence type="ECO:0000256" key="1">
    <source>
        <dbReference type="ARBA" id="ARBA00000085"/>
    </source>
</evidence>
<keyword evidence="6" id="KW-1133">Transmembrane helix</keyword>
<feature type="domain" description="Histidine kinase/HSP90-like ATPase" evidence="7">
    <location>
        <begin position="692"/>
        <end position="788"/>
    </location>
</feature>
<dbReference type="GO" id="GO:0000160">
    <property type="term" value="P:phosphorelay signal transduction system"/>
    <property type="evidence" value="ECO:0007669"/>
    <property type="project" value="UniProtKB-KW"/>
</dbReference>
<feature type="transmembrane region" description="Helical" evidence="6">
    <location>
        <begin position="278"/>
        <end position="301"/>
    </location>
</feature>
<dbReference type="Proteomes" id="UP000000787">
    <property type="component" value="Plasmid pHAU01"/>
</dbReference>
<feature type="transmembrane region" description="Helical" evidence="6">
    <location>
        <begin position="372"/>
        <end position="389"/>
    </location>
</feature>
<feature type="transmembrane region" description="Helical" evidence="6">
    <location>
        <begin position="214"/>
        <end position="233"/>
    </location>
</feature>
<comment type="catalytic activity">
    <reaction evidence="1">
        <text>ATP + protein L-histidine = ADP + protein N-phospho-L-histidine.</text>
        <dbReference type="EC" id="2.7.13.3"/>
    </reaction>
</comment>
<evidence type="ECO:0000256" key="5">
    <source>
        <dbReference type="ARBA" id="ARBA00023012"/>
    </source>
</evidence>
<feature type="transmembrane region" description="Helical" evidence="6">
    <location>
        <begin position="120"/>
        <end position="137"/>
    </location>
</feature>
<sequence length="802" mass="92203">MQYRFINKIIIGIILSIIILAINIEFWKKSGVGFFVNPNNNKIMFIEKDLIEKGVDLKIDDRLIAIYNKKWEDVVNDWNFSRFEPNINEHIPITIDRNGSIIHLEIIKSAPSLDNQINKIVNIIISLCCIITGYKLSSKSFYEGIAPSGIGILWFGVGVVVGLHLFAGQGAVRLLITLEWIMITFLSPYFTIMHLFFPYRPESIFNIRKFENKGIYIFFTMNVFLLIFIWDYKENLLSIVAKLNIILPVFLLISFILSTLILFKAYKINNISHIRRQIRILISTYCMVICLWIVFLITPMYIFETPITSQINHIATILIPMSYMISGTAPDLYRFDKLFLIILSYIISFSIDIIFNITLFNILNKPIHENHIAASICIILLFHPILLLVRKYIPILKKENDYKYFNQAIIDLSKTLESDQLTRPIVTSLGKVFNNPSMGIYLRREIDDELLNCVYNDRMPNIPEKINLKDLNIFDDNADIMKILDFRNKIQRDISNNNNYASMLLYDPQITLLCPIYHPQYKLLGLIAVGRRNDLDPYRLQDIEELQKLINASSMAYGNSYLYTQKSIAERTVRELFSSLKNIQDITAKKIAREIHDEIINVNIKLNIETIQNLVGYIDDQFILDQLDLLLTGEKDTAYSLRMICESLHPSGIDDPLGFIPVLSNQIDQIRCIYKGIIDIVVINKIIPISTSIQHEIIRVVKEAVLNSIKHANATTITIEICYPNSNNSALRVIISDNGSPKQPVLNRPGHFGIRNMKERIYMIGGRIEIQSDINTGTRVSIFVPLNSGVSVEQPDLLGIYC</sequence>
<organism evidence="8 9">
    <name type="scientific">Herpetosiphon aurantiacus (strain ATCC 23779 / DSM 785 / 114-95)</name>
    <dbReference type="NCBI Taxonomy" id="316274"/>
    <lineage>
        <taxon>Bacteria</taxon>
        <taxon>Bacillati</taxon>
        <taxon>Chloroflexota</taxon>
        <taxon>Chloroflexia</taxon>
        <taxon>Herpetosiphonales</taxon>
        <taxon>Herpetosiphonaceae</taxon>
        <taxon>Herpetosiphon</taxon>
    </lineage>
</organism>
<protein>
    <recommendedName>
        <fullName evidence="2">histidine kinase</fullName>
        <ecNumber evidence="2">2.7.13.3</ecNumber>
    </recommendedName>
</protein>
<accession>A9B8N4</accession>
<feature type="transmembrane region" description="Helical" evidence="6">
    <location>
        <begin position="338"/>
        <end position="360"/>
    </location>
</feature>
<keyword evidence="5" id="KW-0902">Two-component regulatory system</keyword>
<dbReference type="Pfam" id="PF02518">
    <property type="entry name" value="HATPase_c"/>
    <property type="match status" value="1"/>
</dbReference>
<dbReference type="SUPFAM" id="SSF55874">
    <property type="entry name" value="ATPase domain of HSP90 chaperone/DNA topoisomerase II/histidine kinase"/>
    <property type="match status" value="1"/>
</dbReference>
<keyword evidence="9" id="KW-1185">Reference proteome</keyword>
<dbReference type="KEGG" id="hau:Haur_5070"/>
<dbReference type="FunCoup" id="A9B8N4">
    <property type="interactions" value="70"/>
</dbReference>
<dbReference type="HOGENOM" id="CLU_350831_0_0_0"/>
<dbReference type="InterPro" id="IPR029016">
    <property type="entry name" value="GAF-like_dom_sf"/>
</dbReference>
<dbReference type="SUPFAM" id="SSF55781">
    <property type="entry name" value="GAF domain-like"/>
    <property type="match status" value="1"/>
</dbReference>
<proteinExistence type="predicted"/>
<gene>
    <name evidence="8" type="ordered locus">Haur_5070</name>
</gene>
<evidence type="ECO:0000256" key="6">
    <source>
        <dbReference type="SAM" id="Phobius"/>
    </source>
</evidence>
<dbReference type="InParanoid" id="A9B8N4"/>
<feature type="transmembrane region" description="Helical" evidence="6">
    <location>
        <begin position="174"/>
        <end position="193"/>
    </location>
</feature>
<feature type="transmembrane region" description="Helical" evidence="6">
    <location>
        <begin position="9"/>
        <end position="27"/>
    </location>
</feature>
<evidence type="ECO:0000313" key="9">
    <source>
        <dbReference type="Proteomes" id="UP000000787"/>
    </source>
</evidence>
<dbReference type="EC" id="2.7.13.3" evidence="2"/>
<dbReference type="BioCyc" id="HAUR316274:GHYA-5132-MONOMER"/>
<geneLocation type="plasmid" evidence="8 9">
    <name>pHAU01</name>
</geneLocation>
<keyword evidence="6" id="KW-0472">Membrane</keyword>
<keyword evidence="3" id="KW-0808">Transferase</keyword>
<dbReference type="AlphaFoldDB" id="A9B8N4"/>
<evidence type="ECO:0000256" key="3">
    <source>
        <dbReference type="ARBA" id="ARBA00022679"/>
    </source>
</evidence>
<dbReference type="Gene3D" id="3.30.565.10">
    <property type="entry name" value="Histidine kinase-like ATPase, C-terminal domain"/>
    <property type="match status" value="1"/>
</dbReference>
<dbReference type="EMBL" id="CP000876">
    <property type="protein sequence ID" value="ABX07698.1"/>
    <property type="molecule type" value="Genomic_DNA"/>
</dbReference>
<dbReference type="InterPro" id="IPR003594">
    <property type="entry name" value="HATPase_dom"/>
</dbReference>
<keyword evidence="6" id="KW-0812">Transmembrane</keyword>
<keyword evidence="4 8" id="KW-0418">Kinase</keyword>
<dbReference type="PANTHER" id="PTHR24421">
    <property type="entry name" value="NITRATE/NITRITE SENSOR PROTEIN NARX-RELATED"/>
    <property type="match status" value="1"/>
</dbReference>
<dbReference type="GO" id="GO:0004673">
    <property type="term" value="F:protein histidine kinase activity"/>
    <property type="evidence" value="ECO:0007669"/>
    <property type="project" value="UniProtKB-EC"/>
</dbReference>